<dbReference type="InterPro" id="IPR017946">
    <property type="entry name" value="PLC-like_Pdiesterase_TIM-brl"/>
</dbReference>
<protein>
    <submittedName>
        <fullName evidence="2">Glycerophosphodiester phosphodiesterase</fullName>
    </submittedName>
</protein>
<dbReference type="SUPFAM" id="SSF51695">
    <property type="entry name" value="PLC-like phosphodiesterases"/>
    <property type="match status" value="1"/>
</dbReference>
<keyword evidence="3" id="KW-1185">Reference proteome</keyword>
<name>A0A0L1JQ55_9RHOB</name>
<dbReference type="InterPro" id="IPR030395">
    <property type="entry name" value="GP_PDE_dom"/>
</dbReference>
<dbReference type="Gene3D" id="3.20.20.190">
    <property type="entry name" value="Phosphatidylinositol (PI) phosphodiesterase"/>
    <property type="match status" value="1"/>
</dbReference>
<evidence type="ECO:0000313" key="3">
    <source>
        <dbReference type="Proteomes" id="UP000036938"/>
    </source>
</evidence>
<gene>
    <name evidence="2" type="ORF">ATO11_11860</name>
</gene>
<evidence type="ECO:0000259" key="1">
    <source>
        <dbReference type="PROSITE" id="PS51704"/>
    </source>
</evidence>
<evidence type="ECO:0000313" key="2">
    <source>
        <dbReference type="EMBL" id="KNG93852.1"/>
    </source>
</evidence>
<reference evidence="2 3" key="1">
    <citation type="journal article" date="2015" name="Int. J. Syst. Evol. Microbiol.">
        <title>Aestuariivita atlantica sp. nov., isolated from deep sea sediment of the Atlantic Ocean.</title>
        <authorList>
            <person name="Li G."/>
            <person name="Lai Q."/>
            <person name="Du Y."/>
            <person name="Liu X."/>
            <person name="Sun F."/>
            <person name="Shao Z."/>
        </authorList>
    </citation>
    <scope>NUCLEOTIDE SEQUENCE [LARGE SCALE GENOMIC DNA]</scope>
    <source>
        <strain evidence="2 3">22II-S11-z3</strain>
    </source>
</reference>
<feature type="domain" description="GP-PDE" evidence="1">
    <location>
        <begin position="32"/>
        <end position="318"/>
    </location>
</feature>
<dbReference type="PANTHER" id="PTHR43805">
    <property type="entry name" value="GLYCEROPHOSPHORYL DIESTER PHOSPHODIESTERASE"/>
    <property type="match status" value="1"/>
</dbReference>
<dbReference type="PROSITE" id="PS51704">
    <property type="entry name" value="GP_PDE"/>
    <property type="match status" value="1"/>
</dbReference>
<sequence length="323" mass="35048">MWRLGVAVSLGVVAGVWALNTSLWLPKADGQARLIAHRGVHQTYAGPPPGPETCTATPIEPATHGLIENTIPSMRAAFEAGADVVELDVHRTPDGVLAVFHDWTLDCRTDGSGQTNKTPWTVLKTLDMGHGYSLDGVTFPLRGSGIGAMPRLEEVFDTFPEGRFLVNFKSNRGSEGKALVALLETRPDWIDRVWGVYGGVNPTARVTETLPGLRGFHRAGIKSCLLRYAALGWSGHVPKACRDTVLLIPDDVAPWLWGWPRRFLRRMDRAGTDVIMAGPFRSTAGTNGIDTVDAFTALPDGFGGHVWTNRIERIGPARAGLAR</sequence>
<accession>A0A0L1JQ55</accession>
<dbReference type="Pfam" id="PF03009">
    <property type="entry name" value="GDPD"/>
    <property type="match status" value="1"/>
</dbReference>
<dbReference type="GO" id="GO:0006629">
    <property type="term" value="P:lipid metabolic process"/>
    <property type="evidence" value="ECO:0007669"/>
    <property type="project" value="InterPro"/>
</dbReference>
<comment type="caution">
    <text evidence="2">The sequence shown here is derived from an EMBL/GenBank/DDBJ whole genome shotgun (WGS) entry which is preliminary data.</text>
</comment>
<dbReference type="OrthoDB" id="9795622at2"/>
<dbReference type="Proteomes" id="UP000036938">
    <property type="component" value="Unassembled WGS sequence"/>
</dbReference>
<dbReference type="PATRIC" id="fig|1317121.7.peg.3055"/>
<proteinExistence type="predicted"/>
<dbReference type="GO" id="GO:0008081">
    <property type="term" value="F:phosphoric diester hydrolase activity"/>
    <property type="evidence" value="ECO:0007669"/>
    <property type="project" value="InterPro"/>
</dbReference>
<dbReference type="EMBL" id="AQQZ01000004">
    <property type="protein sequence ID" value="KNG93852.1"/>
    <property type="molecule type" value="Genomic_DNA"/>
</dbReference>
<dbReference type="PANTHER" id="PTHR43805:SF1">
    <property type="entry name" value="GP-PDE DOMAIN-CONTAINING PROTEIN"/>
    <property type="match status" value="1"/>
</dbReference>
<dbReference type="STRING" id="1317121.ATO11_11860"/>
<dbReference type="AlphaFoldDB" id="A0A0L1JQ55"/>
<organism evidence="2 3">
    <name type="scientific">Pseudaestuariivita atlantica</name>
    <dbReference type="NCBI Taxonomy" id="1317121"/>
    <lineage>
        <taxon>Bacteria</taxon>
        <taxon>Pseudomonadati</taxon>
        <taxon>Pseudomonadota</taxon>
        <taxon>Alphaproteobacteria</taxon>
        <taxon>Rhodobacterales</taxon>
        <taxon>Paracoccaceae</taxon>
        <taxon>Pseudaestuariivita</taxon>
    </lineage>
</organism>